<feature type="transmembrane region" description="Helical" evidence="6">
    <location>
        <begin position="161"/>
        <end position="181"/>
    </location>
</feature>
<comment type="subcellular location">
    <subcellularLocation>
        <location evidence="1">Membrane</location>
        <topology evidence="1">Multi-pass membrane protein</topology>
    </subcellularLocation>
</comment>
<dbReference type="Proteomes" id="UP000622604">
    <property type="component" value="Unassembled WGS sequence"/>
</dbReference>
<gene>
    <name evidence="8" type="ORF">GCM10011274_21330</name>
</gene>
<sequence>MNFSKRLSNSILASTGFVLLLWCIQSAEILFSLDIHMFAVYPQRLSGTLGILTAPLIHGSLQHLFSNSLPLLILLTALIYGYPKTRYKVLVSVWILSGVGVWLFARESNHLGASGMTHGIFFYLLVVGILRRDKSSIGIMMIAFFMYGGMTMSIFPREPGISFEYHLFGGISGALAALMWFRLDPKPEVKRYPWERESTDIDDPIIQDQWRDNVEQLHSEDHELTKHGFSSQVDQTTRPEKVEQVEKPTEHPQRKKIISISRRD</sequence>
<evidence type="ECO:0000256" key="3">
    <source>
        <dbReference type="ARBA" id="ARBA00022989"/>
    </source>
</evidence>
<dbReference type="GO" id="GO:0016020">
    <property type="term" value="C:membrane"/>
    <property type="evidence" value="ECO:0007669"/>
    <property type="project" value="UniProtKB-SubCell"/>
</dbReference>
<protein>
    <recommendedName>
        <fullName evidence="7">Peptidase S54 rhomboid domain-containing protein</fullName>
    </recommendedName>
</protein>
<keyword evidence="3 6" id="KW-1133">Transmembrane helix</keyword>
<feature type="compositionally biased region" description="Basic and acidic residues" evidence="5">
    <location>
        <begin position="237"/>
        <end position="252"/>
    </location>
</feature>
<evidence type="ECO:0000259" key="7">
    <source>
        <dbReference type="Pfam" id="PF01694"/>
    </source>
</evidence>
<evidence type="ECO:0000256" key="1">
    <source>
        <dbReference type="ARBA" id="ARBA00004141"/>
    </source>
</evidence>
<reference evidence="8" key="1">
    <citation type="journal article" date="2014" name="Int. J. Syst. Evol. Microbiol.">
        <title>Complete genome sequence of Corynebacterium casei LMG S-19264T (=DSM 44701T), isolated from a smear-ripened cheese.</title>
        <authorList>
            <consortium name="US DOE Joint Genome Institute (JGI-PGF)"/>
            <person name="Walter F."/>
            <person name="Albersmeier A."/>
            <person name="Kalinowski J."/>
            <person name="Ruckert C."/>
        </authorList>
    </citation>
    <scope>NUCLEOTIDE SEQUENCE</scope>
    <source>
        <strain evidence="8">KCTC 32337</strain>
    </source>
</reference>
<dbReference type="Gene3D" id="1.20.1540.10">
    <property type="entry name" value="Rhomboid-like"/>
    <property type="match status" value="1"/>
</dbReference>
<dbReference type="InterPro" id="IPR050925">
    <property type="entry name" value="Rhomboid_protease_S54"/>
</dbReference>
<dbReference type="EMBL" id="BMZC01000005">
    <property type="protein sequence ID" value="GGZ63036.1"/>
    <property type="molecule type" value="Genomic_DNA"/>
</dbReference>
<name>A0A8H9M077_9ALTE</name>
<feature type="transmembrane region" description="Helical" evidence="6">
    <location>
        <begin position="89"/>
        <end position="105"/>
    </location>
</feature>
<feature type="region of interest" description="Disordered" evidence="5">
    <location>
        <begin position="221"/>
        <end position="264"/>
    </location>
</feature>
<evidence type="ECO:0000256" key="5">
    <source>
        <dbReference type="SAM" id="MobiDB-lite"/>
    </source>
</evidence>
<evidence type="ECO:0000256" key="4">
    <source>
        <dbReference type="ARBA" id="ARBA00023136"/>
    </source>
</evidence>
<comment type="caution">
    <text evidence="8">The sequence shown here is derived from an EMBL/GenBank/DDBJ whole genome shotgun (WGS) entry which is preliminary data.</text>
</comment>
<dbReference type="AlphaFoldDB" id="A0A8H9M077"/>
<dbReference type="InterPro" id="IPR022764">
    <property type="entry name" value="Peptidase_S54_rhomboid_dom"/>
</dbReference>
<feature type="transmembrane region" description="Helical" evidence="6">
    <location>
        <begin position="64"/>
        <end position="82"/>
    </location>
</feature>
<proteinExistence type="predicted"/>
<keyword evidence="4 6" id="KW-0472">Membrane</keyword>
<organism evidence="8 9">
    <name type="scientific">Paraglaciecola chathamensis</name>
    <dbReference type="NCBI Taxonomy" id="368405"/>
    <lineage>
        <taxon>Bacteria</taxon>
        <taxon>Pseudomonadati</taxon>
        <taxon>Pseudomonadota</taxon>
        <taxon>Gammaproteobacteria</taxon>
        <taxon>Alteromonadales</taxon>
        <taxon>Alteromonadaceae</taxon>
        <taxon>Paraglaciecola</taxon>
    </lineage>
</organism>
<evidence type="ECO:0000256" key="6">
    <source>
        <dbReference type="SAM" id="Phobius"/>
    </source>
</evidence>
<reference evidence="8" key="2">
    <citation type="submission" date="2020-09" db="EMBL/GenBank/DDBJ databases">
        <authorList>
            <person name="Sun Q."/>
            <person name="Kim S."/>
        </authorList>
    </citation>
    <scope>NUCLEOTIDE SEQUENCE</scope>
    <source>
        <strain evidence="8">KCTC 32337</strain>
    </source>
</reference>
<dbReference type="SUPFAM" id="SSF144091">
    <property type="entry name" value="Rhomboid-like"/>
    <property type="match status" value="1"/>
</dbReference>
<dbReference type="GO" id="GO:0004252">
    <property type="term" value="F:serine-type endopeptidase activity"/>
    <property type="evidence" value="ECO:0007669"/>
    <property type="project" value="InterPro"/>
</dbReference>
<dbReference type="InterPro" id="IPR035952">
    <property type="entry name" value="Rhomboid-like_sf"/>
</dbReference>
<evidence type="ECO:0000313" key="8">
    <source>
        <dbReference type="EMBL" id="GGZ63036.1"/>
    </source>
</evidence>
<evidence type="ECO:0000256" key="2">
    <source>
        <dbReference type="ARBA" id="ARBA00022692"/>
    </source>
</evidence>
<feature type="transmembrane region" description="Helical" evidence="6">
    <location>
        <begin position="111"/>
        <end position="130"/>
    </location>
</feature>
<dbReference type="PANTHER" id="PTHR43731">
    <property type="entry name" value="RHOMBOID PROTEASE"/>
    <property type="match status" value="1"/>
</dbReference>
<evidence type="ECO:0000313" key="9">
    <source>
        <dbReference type="Proteomes" id="UP000622604"/>
    </source>
</evidence>
<feature type="domain" description="Peptidase S54 rhomboid" evidence="7">
    <location>
        <begin position="50"/>
        <end position="181"/>
    </location>
</feature>
<accession>A0A8H9M077</accession>
<dbReference type="PANTHER" id="PTHR43731:SF9">
    <property type="entry name" value="SLR1461 PROTEIN"/>
    <property type="match status" value="1"/>
</dbReference>
<keyword evidence="2 6" id="KW-0812">Transmembrane</keyword>
<dbReference type="Pfam" id="PF01694">
    <property type="entry name" value="Rhomboid"/>
    <property type="match status" value="1"/>
</dbReference>
<feature type="transmembrane region" description="Helical" evidence="6">
    <location>
        <begin position="137"/>
        <end position="155"/>
    </location>
</feature>
<dbReference type="RefSeq" id="WP_191865978.1">
    <property type="nucleotide sequence ID" value="NZ_BMZC01000005.1"/>
</dbReference>